<accession>A0A402ADH7</accession>
<dbReference type="PANTHER" id="PTHR18964">
    <property type="entry name" value="ROK (REPRESSOR, ORF, KINASE) FAMILY"/>
    <property type="match status" value="1"/>
</dbReference>
<comment type="caution">
    <text evidence="2">The sequence shown here is derived from an EMBL/GenBank/DDBJ whole genome shotgun (WGS) entry which is preliminary data.</text>
</comment>
<proteinExistence type="inferred from homology"/>
<dbReference type="AlphaFoldDB" id="A0A402ADH7"/>
<dbReference type="Pfam" id="PF00480">
    <property type="entry name" value="ROK"/>
    <property type="match status" value="1"/>
</dbReference>
<dbReference type="Gene3D" id="3.30.420.40">
    <property type="match status" value="2"/>
</dbReference>
<keyword evidence="3" id="KW-1185">Reference proteome</keyword>
<keyword evidence="2" id="KW-0808">Transferase</keyword>
<organism evidence="2 3">
    <name type="scientific">Dictyobacter kobayashii</name>
    <dbReference type="NCBI Taxonomy" id="2014872"/>
    <lineage>
        <taxon>Bacteria</taxon>
        <taxon>Bacillati</taxon>
        <taxon>Chloroflexota</taxon>
        <taxon>Ktedonobacteria</taxon>
        <taxon>Ktedonobacterales</taxon>
        <taxon>Dictyobacteraceae</taxon>
        <taxon>Dictyobacter</taxon>
    </lineage>
</organism>
<evidence type="ECO:0000256" key="1">
    <source>
        <dbReference type="ARBA" id="ARBA00006479"/>
    </source>
</evidence>
<gene>
    <name evidence="2" type="primary">glk_2</name>
    <name evidence="2" type="ORF">KDK_09690</name>
</gene>
<dbReference type="SUPFAM" id="SSF53067">
    <property type="entry name" value="Actin-like ATPase domain"/>
    <property type="match status" value="1"/>
</dbReference>
<protein>
    <submittedName>
        <fullName evidence="2">Glucokinase</fullName>
    </submittedName>
</protein>
<dbReference type="GO" id="GO:0016301">
    <property type="term" value="F:kinase activity"/>
    <property type="evidence" value="ECO:0007669"/>
    <property type="project" value="UniProtKB-KW"/>
</dbReference>
<comment type="similarity">
    <text evidence="1">Belongs to the ROK (NagC/XylR) family.</text>
</comment>
<evidence type="ECO:0000313" key="3">
    <source>
        <dbReference type="Proteomes" id="UP000287188"/>
    </source>
</evidence>
<dbReference type="EMBL" id="BIFS01000001">
    <property type="protein sequence ID" value="GCE17169.1"/>
    <property type="molecule type" value="Genomic_DNA"/>
</dbReference>
<dbReference type="InterPro" id="IPR000600">
    <property type="entry name" value="ROK"/>
</dbReference>
<reference evidence="3" key="1">
    <citation type="submission" date="2018-12" db="EMBL/GenBank/DDBJ databases">
        <title>Tengunoibacter tsumagoiensis gen. nov., sp. nov., Dictyobacter kobayashii sp. nov., D. alpinus sp. nov., and D. joshuensis sp. nov. and description of Dictyobacteraceae fam. nov. within the order Ktedonobacterales isolated from Tengu-no-mugimeshi.</title>
        <authorList>
            <person name="Wang C.M."/>
            <person name="Zheng Y."/>
            <person name="Sakai Y."/>
            <person name="Toyoda A."/>
            <person name="Minakuchi Y."/>
            <person name="Abe K."/>
            <person name="Yokota A."/>
            <person name="Yabe S."/>
        </authorList>
    </citation>
    <scope>NUCLEOTIDE SEQUENCE [LARGE SCALE GENOMIC DNA]</scope>
    <source>
        <strain evidence="3">Uno11</strain>
    </source>
</reference>
<keyword evidence="2" id="KW-0418">Kinase</keyword>
<name>A0A402ADH7_9CHLR</name>
<dbReference type="InterPro" id="IPR043129">
    <property type="entry name" value="ATPase_NBD"/>
</dbReference>
<sequence>MLMSVAKGVAVGMEIGGGQTTVALIDQNGCVQERYVARTLRGRPAVATFDPYLRAIDMMLQHAREHEMEVLGIGVSVPGSVDSLTRRPLQVPILPSLNNFPIGDLLESRYQLPIHVHADVDAAVLGEHRFGAGKTHQRLLFLTVNAVVGASLVVDGQLERSGRQYVGHVCHVPIASTGPRCSCGKCGCINTLISIEAVKKMVQRALRRGEETTLTQRFLNHEVFSHQLLAEEAVRGDNLALRIYRELARWLVEAITRYIGLFEPNIFILGGGVLYGGDLLLAQIRTLIGDRPPSPLWQMIEVVPACLGGDVALIGSVAPFALL</sequence>
<evidence type="ECO:0000313" key="2">
    <source>
        <dbReference type="EMBL" id="GCE17169.1"/>
    </source>
</evidence>
<dbReference type="PANTHER" id="PTHR18964:SF149">
    <property type="entry name" value="BIFUNCTIONAL UDP-N-ACETYLGLUCOSAMINE 2-EPIMERASE_N-ACETYLMANNOSAMINE KINASE"/>
    <property type="match status" value="1"/>
</dbReference>
<dbReference type="Proteomes" id="UP000287188">
    <property type="component" value="Unassembled WGS sequence"/>
</dbReference>